<evidence type="ECO:0000313" key="4">
    <source>
        <dbReference type="EMBL" id="HIZ03240.1"/>
    </source>
</evidence>
<name>A0A9D2IC05_9FIRM</name>
<dbReference type="EMBL" id="DXCL01000019">
    <property type="protein sequence ID" value="HIZ03240.1"/>
    <property type="molecule type" value="Genomic_DNA"/>
</dbReference>
<organism evidence="4 5">
    <name type="scientific">Candidatus Borkfalkia avistercoris</name>
    <dbReference type="NCBI Taxonomy" id="2838504"/>
    <lineage>
        <taxon>Bacteria</taxon>
        <taxon>Bacillati</taxon>
        <taxon>Bacillota</taxon>
        <taxon>Clostridia</taxon>
        <taxon>Christensenellales</taxon>
        <taxon>Christensenellaceae</taxon>
        <taxon>Candidatus Borkfalkia</taxon>
    </lineage>
</organism>
<dbReference type="Proteomes" id="UP000824132">
    <property type="component" value="Unassembled WGS sequence"/>
</dbReference>
<dbReference type="SMART" id="SM00062">
    <property type="entry name" value="PBPb"/>
    <property type="match status" value="1"/>
</dbReference>
<dbReference type="PANTHER" id="PTHR35936">
    <property type="entry name" value="MEMBRANE-BOUND LYTIC MUREIN TRANSGLYCOSYLASE F"/>
    <property type="match status" value="1"/>
</dbReference>
<reference evidence="4" key="1">
    <citation type="journal article" date="2021" name="PeerJ">
        <title>Extensive microbial diversity within the chicken gut microbiome revealed by metagenomics and culture.</title>
        <authorList>
            <person name="Gilroy R."/>
            <person name="Ravi A."/>
            <person name="Getino M."/>
            <person name="Pursley I."/>
            <person name="Horton D.L."/>
            <person name="Alikhan N.F."/>
            <person name="Baker D."/>
            <person name="Gharbi K."/>
            <person name="Hall N."/>
            <person name="Watson M."/>
            <person name="Adriaenssens E.M."/>
            <person name="Foster-Nyarko E."/>
            <person name="Jarju S."/>
            <person name="Secka A."/>
            <person name="Antonio M."/>
            <person name="Oren A."/>
            <person name="Chaudhuri R.R."/>
            <person name="La Ragione R."/>
            <person name="Hildebrand F."/>
            <person name="Pallen M.J."/>
        </authorList>
    </citation>
    <scope>NUCLEOTIDE SEQUENCE</scope>
    <source>
        <strain evidence="4">CHK187-5294</strain>
    </source>
</reference>
<evidence type="ECO:0000313" key="5">
    <source>
        <dbReference type="Proteomes" id="UP000824132"/>
    </source>
</evidence>
<evidence type="ECO:0000256" key="2">
    <source>
        <dbReference type="SAM" id="SignalP"/>
    </source>
</evidence>
<gene>
    <name evidence="4" type="ORF">H9727_03040</name>
</gene>
<feature type="chain" id="PRO_5039018968" evidence="2">
    <location>
        <begin position="22"/>
        <end position="265"/>
    </location>
</feature>
<evidence type="ECO:0000259" key="3">
    <source>
        <dbReference type="SMART" id="SM00062"/>
    </source>
</evidence>
<dbReference type="Pfam" id="PF00497">
    <property type="entry name" value="SBP_bac_3"/>
    <property type="match status" value="1"/>
</dbReference>
<dbReference type="InterPro" id="IPR001638">
    <property type="entry name" value="Solute-binding_3/MltF_N"/>
</dbReference>
<dbReference type="AlphaFoldDB" id="A0A9D2IC05"/>
<dbReference type="SUPFAM" id="SSF53850">
    <property type="entry name" value="Periplasmic binding protein-like II"/>
    <property type="match status" value="1"/>
</dbReference>
<dbReference type="Gene3D" id="3.40.190.10">
    <property type="entry name" value="Periplasmic binding protein-like II"/>
    <property type="match status" value="2"/>
</dbReference>
<proteinExistence type="predicted"/>
<dbReference type="PANTHER" id="PTHR35936:SF34">
    <property type="entry name" value="ABC TRANSPORTER EXTRACELLULAR-BINDING PROTEIN YCKB-RELATED"/>
    <property type="match status" value="1"/>
</dbReference>
<feature type="domain" description="Solute-binding protein family 3/N-terminal" evidence="3">
    <location>
        <begin position="42"/>
        <end position="263"/>
    </location>
</feature>
<sequence length="265" mass="29062">MKKLLAIVCSFLLLVSGAALFTACGNTITIPYPNPEGEEAYVIKVGVTNYEPMDYKDENGQWIGFDADLAKKAFNELGYDVTYVEIDWDFKVTSLDSGEIDVIWNGMTITDELREKVALTDPYLTNQQVIVVKTENLSKFETTADLSNATSIVFEKGSAAETELEKLSLDENKLLGASKQLDAFFEVNAGASEVAVVDKTMAQSLCGTGSYAGLSYKEIGFEPEYFAAGFRKSDSEMAERINTLLAKYTQDGTIDALKAQYGITL</sequence>
<dbReference type="PROSITE" id="PS51257">
    <property type="entry name" value="PROKAR_LIPOPROTEIN"/>
    <property type="match status" value="1"/>
</dbReference>
<accession>A0A9D2IC05</accession>
<protein>
    <submittedName>
        <fullName evidence="4">Transporter substrate-binding domain-containing protein</fullName>
    </submittedName>
</protein>
<comment type="caution">
    <text evidence="4">The sequence shown here is derived from an EMBL/GenBank/DDBJ whole genome shotgun (WGS) entry which is preliminary data.</text>
</comment>
<feature type="signal peptide" evidence="2">
    <location>
        <begin position="1"/>
        <end position="21"/>
    </location>
</feature>
<keyword evidence="1 2" id="KW-0732">Signal</keyword>
<reference evidence="4" key="2">
    <citation type="submission" date="2021-04" db="EMBL/GenBank/DDBJ databases">
        <authorList>
            <person name="Gilroy R."/>
        </authorList>
    </citation>
    <scope>NUCLEOTIDE SEQUENCE</scope>
    <source>
        <strain evidence="4">CHK187-5294</strain>
    </source>
</reference>
<evidence type="ECO:0000256" key="1">
    <source>
        <dbReference type="ARBA" id="ARBA00022729"/>
    </source>
</evidence>